<dbReference type="InterPro" id="IPR027417">
    <property type="entry name" value="P-loop_NTPase"/>
</dbReference>
<evidence type="ECO:0000259" key="3">
    <source>
        <dbReference type="PROSITE" id="PS51192"/>
    </source>
</evidence>
<proteinExistence type="predicted"/>
<accession>A0A2M7K7T9</accession>
<dbReference type="SUPFAM" id="SSF52540">
    <property type="entry name" value="P-loop containing nucleoside triphosphate hydrolases"/>
    <property type="match status" value="1"/>
</dbReference>
<keyword evidence="2" id="KW-0067">ATP-binding</keyword>
<evidence type="ECO:0000313" key="7">
    <source>
        <dbReference type="EMBL" id="PJB57029.1"/>
    </source>
</evidence>
<dbReference type="InterPro" id="IPR014001">
    <property type="entry name" value="Helicase_ATP-bd"/>
</dbReference>
<organism evidence="5 8">
    <name type="scientific">Candidatus Infernicultor aquiphilus</name>
    <dbReference type="NCBI Taxonomy" id="1805029"/>
    <lineage>
        <taxon>Bacteria</taxon>
        <taxon>Pseudomonadati</taxon>
        <taxon>Atribacterota</taxon>
        <taxon>Candidatus Phoenicimicrobiia</taxon>
        <taxon>Candidatus Pheonicimicrobiales</taxon>
        <taxon>Candidatus Phoenicimicrobiaceae</taxon>
        <taxon>Candidatus Infernicultor</taxon>
    </lineage>
</organism>
<dbReference type="InterPro" id="IPR018973">
    <property type="entry name" value="MZB"/>
</dbReference>
<gene>
    <name evidence="5" type="ORF">AUK42_06335</name>
    <name evidence="7" type="ORF">CO097_03685</name>
    <name evidence="6" type="ORF">COZ58_04885</name>
</gene>
<dbReference type="EMBL" id="PFTV01000088">
    <property type="protein sequence ID" value="PJB57029.1"/>
    <property type="molecule type" value="Genomic_DNA"/>
</dbReference>
<dbReference type="InterPro" id="IPR011545">
    <property type="entry name" value="DEAD/DEAH_box_helicase_dom"/>
</dbReference>
<dbReference type="InterPro" id="IPR001650">
    <property type="entry name" value="Helicase_C-like"/>
</dbReference>
<dbReference type="CDD" id="cd18797">
    <property type="entry name" value="SF2_C_Hrq"/>
    <property type="match status" value="1"/>
</dbReference>
<evidence type="ECO:0000313" key="5">
    <source>
        <dbReference type="EMBL" id="OIP68407.1"/>
    </source>
</evidence>
<dbReference type="Proteomes" id="UP000231493">
    <property type="component" value="Unassembled WGS sequence"/>
</dbReference>
<dbReference type="Gene3D" id="3.40.50.300">
    <property type="entry name" value="P-loop containing nucleotide triphosphate hydrolases"/>
    <property type="match status" value="2"/>
</dbReference>
<dbReference type="PROSITE" id="PS51194">
    <property type="entry name" value="HELICASE_CTER"/>
    <property type="match status" value="1"/>
</dbReference>
<evidence type="ECO:0000313" key="6">
    <source>
        <dbReference type="EMBL" id="PIX34170.1"/>
    </source>
</evidence>
<evidence type="ECO:0000313" key="10">
    <source>
        <dbReference type="Proteomes" id="UP000231493"/>
    </source>
</evidence>
<dbReference type="GO" id="GO:0006289">
    <property type="term" value="P:nucleotide-excision repair"/>
    <property type="evidence" value="ECO:0007669"/>
    <property type="project" value="TreeGrafter"/>
</dbReference>
<dbReference type="PROSITE" id="PS51192">
    <property type="entry name" value="HELICASE_ATP_BIND_1"/>
    <property type="match status" value="1"/>
</dbReference>
<dbReference type="Proteomes" id="UP000228560">
    <property type="component" value="Unassembled WGS sequence"/>
</dbReference>
<accession>A0A1J5GIH5</accession>
<reference evidence="6" key="3">
    <citation type="submission" date="2017-09" db="EMBL/GenBank/DDBJ databases">
        <title>Depth-based differentiation of microbial function through sediment-hosted aquifers and enrichment of novel symbionts in the deep terrestrial subsurface.</title>
        <authorList>
            <person name="Probst A.J."/>
            <person name="Ladd B."/>
            <person name="Jarett J.K."/>
            <person name="Geller-Mcgrath D.E."/>
            <person name="Sieber C.M.K."/>
            <person name="Emerson J.B."/>
            <person name="Anantharaman K."/>
            <person name="Thomas B.C."/>
            <person name="Malmstrom R."/>
            <person name="Stieglmeier M."/>
            <person name="Klingl A."/>
            <person name="Woyke T."/>
            <person name="Ryan C.M."/>
            <person name="Banfield J.F."/>
        </authorList>
    </citation>
    <scope>NUCLEOTIDE SEQUENCE</scope>
    <source>
        <strain evidence="6">CG_4_8_14_3_um_filter_34_18</strain>
    </source>
</reference>
<dbReference type="PANTHER" id="PTHR47957">
    <property type="entry name" value="ATP-DEPENDENT HELICASE HRQ1"/>
    <property type="match status" value="1"/>
</dbReference>
<dbReference type="AlphaFoldDB" id="A0A1J5GIH5"/>
<comment type="caution">
    <text evidence="5">The sequence shown here is derived from an EMBL/GenBank/DDBJ whole genome shotgun (WGS) entry which is preliminary data.</text>
</comment>
<dbReference type="InterPro" id="IPR055227">
    <property type="entry name" value="HRQ1_WHD"/>
</dbReference>
<dbReference type="STRING" id="1805029.AUK42_06335"/>
<sequence length="763" mass="86448">MPVEKILNELKKYNRVSSCLTVWKHIPAKSGVYEDFPEWIEDKLVHILREKGITKLYSHQASALKLIRNKNNVVVVTPTASGKTLCYNLPVLDSILKDKNSRALYLFPTKALSQDQLSELYKLISALDEGIKTYTYDGDTPSSARQAIRKQGHIVVTNPDMLHLGILPHHTKWLELFRNLKYVVIDEIHIYRGVFGSHLANVIRRLKRICRFYGSSPQFICCSATIANPRELSQKIVGEDFVLVNNNGAPQGEKHFLFYNPPVINKELGIRKSLIKEVARFVAYFLNYDLQIIVFARSRLTTEVLTSYLKEFLEKTGRPKDIIRGYRGGYLPNLRREIEKGLKDGDIKGVVSTNALELGIDIGQLDVCFMAGYPGTISSTWQQAGRAGRRSNTSLAILVASSNPLDQFVIKHPDYFFGESPESAVIDPNNLSILVSHIRCASFELPFEEGEDFGTKKLPDILKYLEKEGVLHYVEKKWYWMSEVYPTDEISLRSTSMDNFVIIDTTNQQEQVIGEVDRASVPTVIYEGAIYLHEGEQYAINKLDYPSQKAYAEKVRVNYYTVAQTETNIKVLDLFEKNEELDLEHAYGEVAITTRSTRYKKIKFYTHENIGFGEISLPSEEMHTTAYWLSLMIKDIDELSRPRRQEKEGIYFNLSSGLLALANVLINVVPLYVMCDPQDIRAVTEVCSPFTGKPTIYIYDNYPGGVGFSEKMFELRRTLLQAAQELIVGCGCENGCPSCVGPIDEVGIKGKESALLVLKEALN</sequence>
<keyword evidence="1" id="KW-0547">Nucleotide-binding</keyword>
<protein>
    <submittedName>
        <fullName evidence="5">ATP-dependent helicase</fullName>
    </submittedName>
</protein>
<dbReference type="GO" id="GO:0005524">
    <property type="term" value="F:ATP binding"/>
    <property type="evidence" value="ECO:0007669"/>
    <property type="project" value="UniProtKB-KW"/>
</dbReference>
<dbReference type="GO" id="GO:0036297">
    <property type="term" value="P:interstrand cross-link repair"/>
    <property type="evidence" value="ECO:0007669"/>
    <property type="project" value="TreeGrafter"/>
</dbReference>
<dbReference type="SMART" id="SM00490">
    <property type="entry name" value="HELICc"/>
    <property type="match status" value="1"/>
</dbReference>
<dbReference type="SMART" id="SM00487">
    <property type="entry name" value="DEXDc"/>
    <property type="match status" value="1"/>
</dbReference>
<dbReference type="PANTHER" id="PTHR47957:SF3">
    <property type="entry name" value="ATP-DEPENDENT HELICASE HRQ1"/>
    <property type="match status" value="1"/>
</dbReference>
<accession>A0A2M8CDD4</accession>
<dbReference type="CDD" id="cd17923">
    <property type="entry name" value="DEXHc_Hrq1-like"/>
    <property type="match status" value="1"/>
</dbReference>
<feature type="domain" description="Helicase C-terminal" evidence="4">
    <location>
        <begin position="280"/>
        <end position="432"/>
    </location>
</feature>
<dbReference type="GO" id="GO:0003676">
    <property type="term" value="F:nucleic acid binding"/>
    <property type="evidence" value="ECO:0007669"/>
    <property type="project" value="InterPro"/>
</dbReference>
<dbReference type="GO" id="GO:0043138">
    <property type="term" value="F:3'-5' DNA helicase activity"/>
    <property type="evidence" value="ECO:0007669"/>
    <property type="project" value="TreeGrafter"/>
</dbReference>
<feature type="domain" description="Helicase ATP-binding" evidence="3">
    <location>
        <begin position="64"/>
        <end position="244"/>
    </location>
</feature>
<keyword evidence="5" id="KW-0347">Helicase</keyword>
<dbReference type="Pfam" id="PF00271">
    <property type="entry name" value="Helicase_C"/>
    <property type="match status" value="1"/>
</dbReference>
<evidence type="ECO:0000259" key="4">
    <source>
        <dbReference type="PROSITE" id="PS51194"/>
    </source>
</evidence>
<dbReference type="Pfam" id="PF22982">
    <property type="entry name" value="WHD_HRQ1"/>
    <property type="match status" value="1"/>
</dbReference>
<evidence type="ECO:0000256" key="2">
    <source>
        <dbReference type="ARBA" id="ARBA00022840"/>
    </source>
</evidence>
<dbReference type="EMBL" id="PFIP01000098">
    <property type="protein sequence ID" value="PIX34170.1"/>
    <property type="molecule type" value="Genomic_DNA"/>
</dbReference>
<evidence type="ECO:0000313" key="9">
    <source>
        <dbReference type="Proteomes" id="UP000228560"/>
    </source>
</evidence>
<reference evidence="9 10" key="2">
    <citation type="submission" date="2017-09" db="EMBL/GenBank/DDBJ databases">
        <title>Depth-based differentiation of microbial function through sediment-hosted aquifers and enrichment of novel symbionts in the deep terrestrial subsurface.</title>
        <authorList>
            <person name="Probst A.J."/>
            <person name="Ladd B."/>
            <person name="Jarett J.K."/>
            <person name="Geller-Mcgrath D.E."/>
            <person name="Sieber C.M."/>
            <person name="Emerson J.B."/>
            <person name="Anantharaman K."/>
            <person name="Thomas B.C."/>
            <person name="Malmstrom R."/>
            <person name="Stieglmeier M."/>
            <person name="Klingl A."/>
            <person name="Woyke T."/>
            <person name="Ryan C.M."/>
            <person name="Banfield J.F."/>
        </authorList>
    </citation>
    <scope>NUCLEOTIDE SEQUENCE [LARGE SCALE GENOMIC DNA]</scope>
    <source>
        <strain evidence="7">CG_4_9_14_3_um_filter_33_16</strain>
    </source>
</reference>
<dbReference type="EMBL" id="MNYY01000123">
    <property type="protein sequence ID" value="OIP68407.1"/>
    <property type="molecule type" value="Genomic_DNA"/>
</dbReference>
<dbReference type="Pfam" id="PF09369">
    <property type="entry name" value="MZB"/>
    <property type="match status" value="1"/>
</dbReference>
<dbReference type="Pfam" id="PF00270">
    <property type="entry name" value="DEAD"/>
    <property type="match status" value="1"/>
</dbReference>
<evidence type="ECO:0000256" key="1">
    <source>
        <dbReference type="ARBA" id="ARBA00022741"/>
    </source>
</evidence>
<dbReference type="Proteomes" id="UP000182763">
    <property type="component" value="Unassembled WGS sequence"/>
</dbReference>
<evidence type="ECO:0000313" key="8">
    <source>
        <dbReference type="Proteomes" id="UP000182763"/>
    </source>
</evidence>
<reference evidence="5 8" key="1">
    <citation type="journal article" date="2016" name="Environ. Microbiol.">
        <title>Genomic resolution of a cold subsurface aquifer community provides metabolic insights for novel microbes adapted to high CO concentrations.</title>
        <authorList>
            <person name="Probst A.J."/>
            <person name="Castelle C.J."/>
            <person name="Singh A."/>
            <person name="Brown C.T."/>
            <person name="Anantharaman K."/>
            <person name="Sharon I."/>
            <person name="Hug L.A."/>
            <person name="Burstein D."/>
            <person name="Emerson J.B."/>
            <person name="Thomas B.C."/>
            <person name="Banfield J.F."/>
        </authorList>
    </citation>
    <scope>NUCLEOTIDE SEQUENCE [LARGE SCALE GENOMIC DNA]</scope>
    <source>
        <strain evidence="5">CG2_30_33_13</strain>
    </source>
</reference>
<name>A0A1J5GIH5_9BACT</name>
<keyword evidence="5" id="KW-0378">Hydrolase</keyword>